<name>A0ABV2D3I1_9SPHN</name>
<reference evidence="1 2" key="1">
    <citation type="submission" date="2024-07" db="EMBL/GenBank/DDBJ databases">
        <title>Novosphingobium kalidii RD2P27.</title>
        <authorList>
            <person name="Sun J.-Q."/>
        </authorList>
    </citation>
    <scope>NUCLEOTIDE SEQUENCE [LARGE SCALE GENOMIC DNA]</scope>
    <source>
        <strain evidence="1 2">RD2P27</strain>
    </source>
</reference>
<sequence length="47" mass="5388">MAYITTHTMPPKTIKDEMKLFDRSSFCIVTTVECETDLHAVRQSLKA</sequence>
<accession>A0ABV2D3I1</accession>
<dbReference type="Proteomes" id="UP001548713">
    <property type="component" value="Unassembled WGS sequence"/>
</dbReference>
<comment type="caution">
    <text evidence="1">The sequence shown here is derived from an EMBL/GenBank/DDBJ whole genome shotgun (WGS) entry which is preliminary data.</text>
</comment>
<evidence type="ECO:0000313" key="2">
    <source>
        <dbReference type="Proteomes" id="UP001548713"/>
    </source>
</evidence>
<protein>
    <submittedName>
        <fullName evidence="1">Uncharacterized protein</fullName>
    </submittedName>
</protein>
<dbReference type="RefSeq" id="WP_353984919.1">
    <property type="nucleotide sequence ID" value="NZ_JBEWLY010000021.1"/>
</dbReference>
<evidence type="ECO:0000313" key="1">
    <source>
        <dbReference type="EMBL" id="MET1756427.1"/>
    </source>
</evidence>
<proteinExistence type="predicted"/>
<organism evidence="1 2">
    <name type="scientific">Novosphingobium kalidii</name>
    <dbReference type="NCBI Taxonomy" id="3230299"/>
    <lineage>
        <taxon>Bacteria</taxon>
        <taxon>Pseudomonadati</taxon>
        <taxon>Pseudomonadota</taxon>
        <taxon>Alphaproteobacteria</taxon>
        <taxon>Sphingomonadales</taxon>
        <taxon>Sphingomonadaceae</taxon>
        <taxon>Novosphingobium</taxon>
    </lineage>
</organism>
<dbReference type="EMBL" id="JBEWLY010000021">
    <property type="protein sequence ID" value="MET1756427.1"/>
    <property type="molecule type" value="Genomic_DNA"/>
</dbReference>
<keyword evidence="2" id="KW-1185">Reference proteome</keyword>
<gene>
    <name evidence="1" type="ORF">ABVV53_13345</name>
</gene>